<feature type="non-terminal residue" evidence="2">
    <location>
        <position position="83"/>
    </location>
</feature>
<evidence type="ECO:0000313" key="1">
    <source>
        <dbReference type="EMBL" id="CAF4200456.1"/>
    </source>
</evidence>
<dbReference type="Proteomes" id="UP000681720">
    <property type="component" value="Unassembled WGS sequence"/>
</dbReference>
<dbReference type="Proteomes" id="UP000681967">
    <property type="component" value="Unassembled WGS sequence"/>
</dbReference>
<dbReference type="Proteomes" id="UP000676336">
    <property type="component" value="Unassembled WGS sequence"/>
</dbReference>
<sequence length="83" mass="9462">ACNVKHLRIDEFHSLKFDSLKPKLFENESPDKCNNDGVPPIDVRIDFPKGKSNSLPIITIKIENRTFAMTNHAIDILSKNLEE</sequence>
<feature type="non-terminal residue" evidence="2">
    <location>
        <position position="1"/>
    </location>
</feature>
<gene>
    <name evidence="1" type="ORF">BYL167_LOCUS23619</name>
    <name evidence="3" type="ORF">GIL414_LOCUS26819</name>
    <name evidence="2" type="ORF">SMN809_LOCUS26305</name>
</gene>
<proteinExistence type="predicted"/>
<comment type="caution">
    <text evidence="2">The sequence shown here is derived from an EMBL/GenBank/DDBJ whole genome shotgun (WGS) entry which is preliminary data.</text>
</comment>
<dbReference type="EMBL" id="CAJOBH010017578">
    <property type="protein sequence ID" value="CAF4200456.1"/>
    <property type="molecule type" value="Genomic_DNA"/>
</dbReference>
<accession>A0A8S2TYY4</accession>
<evidence type="ECO:0000313" key="3">
    <source>
        <dbReference type="EMBL" id="CAF4323993.1"/>
    </source>
</evidence>
<dbReference type="AlphaFoldDB" id="A0A8S2TYY4"/>
<protein>
    <submittedName>
        <fullName evidence="2">Uncharacterized protein</fullName>
    </submittedName>
</protein>
<dbReference type="EMBL" id="CAJOBI010037157">
    <property type="protein sequence ID" value="CAF4305628.1"/>
    <property type="molecule type" value="Genomic_DNA"/>
</dbReference>
<reference evidence="2" key="1">
    <citation type="submission" date="2021-02" db="EMBL/GenBank/DDBJ databases">
        <authorList>
            <person name="Nowell W R."/>
        </authorList>
    </citation>
    <scope>NUCLEOTIDE SEQUENCE</scope>
</reference>
<dbReference type="EMBL" id="CAJOBJ010040535">
    <property type="protein sequence ID" value="CAF4323993.1"/>
    <property type="molecule type" value="Genomic_DNA"/>
</dbReference>
<evidence type="ECO:0000313" key="4">
    <source>
        <dbReference type="Proteomes" id="UP000676336"/>
    </source>
</evidence>
<evidence type="ECO:0000313" key="2">
    <source>
        <dbReference type="EMBL" id="CAF4305628.1"/>
    </source>
</evidence>
<name>A0A8S2TYY4_9BILA</name>
<organism evidence="2 4">
    <name type="scientific">Rotaria magnacalcarata</name>
    <dbReference type="NCBI Taxonomy" id="392030"/>
    <lineage>
        <taxon>Eukaryota</taxon>
        <taxon>Metazoa</taxon>
        <taxon>Spiralia</taxon>
        <taxon>Gnathifera</taxon>
        <taxon>Rotifera</taxon>
        <taxon>Eurotatoria</taxon>
        <taxon>Bdelloidea</taxon>
        <taxon>Philodinida</taxon>
        <taxon>Philodinidae</taxon>
        <taxon>Rotaria</taxon>
    </lineage>
</organism>